<dbReference type="PROSITE" id="PS50995">
    <property type="entry name" value="HTH_MARR_2"/>
    <property type="match status" value="1"/>
</dbReference>
<dbReference type="PANTHER" id="PTHR33164:SF64">
    <property type="entry name" value="TRANSCRIPTIONAL REGULATOR SLYA"/>
    <property type="match status" value="1"/>
</dbReference>
<evidence type="ECO:0000256" key="3">
    <source>
        <dbReference type="ARBA" id="ARBA00023163"/>
    </source>
</evidence>
<proteinExistence type="predicted"/>
<accession>A0A6J4JSZ0</accession>
<dbReference type="PANTHER" id="PTHR33164">
    <property type="entry name" value="TRANSCRIPTIONAL REGULATOR, MARR FAMILY"/>
    <property type="match status" value="1"/>
</dbReference>
<feature type="domain" description="HTH marR-type" evidence="4">
    <location>
        <begin position="12"/>
        <end position="143"/>
    </location>
</feature>
<keyword evidence="3" id="KW-0804">Transcription</keyword>
<evidence type="ECO:0000256" key="1">
    <source>
        <dbReference type="ARBA" id="ARBA00023015"/>
    </source>
</evidence>
<name>A0A6J4JSZ0_9SPHI</name>
<evidence type="ECO:0000256" key="2">
    <source>
        <dbReference type="ARBA" id="ARBA00023125"/>
    </source>
</evidence>
<dbReference type="EMBL" id="CADCTQ010000354">
    <property type="protein sequence ID" value="CAA9286777.1"/>
    <property type="molecule type" value="Genomic_DNA"/>
</dbReference>
<sequence>MGYQADNLSVSPGHLTYRIHVLLRKRVDHHFSAAGVDLSMEEYPILNALWHADGKNQQELAALIGKDRARTSRLIDQLEAKNLVVRGPHPDNRREKIVCLTGPGNAIKRPVEEAIDRAIGDGFGWMTADEYNGLIKKMQGVVERYSAL</sequence>
<dbReference type="Pfam" id="PF01047">
    <property type="entry name" value="MarR"/>
    <property type="match status" value="1"/>
</dbReference>
<dbReference type="GO" id="GO:0003700">
    <property type="term" value="F:DNA-binding transcription factor activity"/>
    <property type="evidence" value="ECO:0007669"/>
    <property type="project" value="InterPro"/>
</dbReference>
<dbReference type="InterPro" id="IPR000835">
    <property type="entry name" value="HTH_MarR-typ"/>
</dbReference>
<dbReference type="Gene3D" id="1.10.10.10">
    <property type="entry name" value="Winged helix-like DNA-binding domain superfamily/Winged helix DNA-binding domain"/>
    <property type="match status" value="1"/>
</dbReference>
<reference evidence="5" key="1">
    <citation type="submission" date="2020-02" db="EMBL/GenBank/DDBJ databases">
        <authorList>
            <person name="Meier V. D."/>
        </authorList>
    </citation>
    <scope>NUCLEOTIDE SEQUENCE</scope>
    <source>
        <strain evidence="5">AVDCRST_MAG56</strain>
    </source>
</reference>
<dbReference type="GO" id="GO:0006950">
    <property type="term" value="P:response to stress"/>
    <property type="evidence" value="ECO:0007669"/>
    <property type="project" value="TreeGrafter"/>
</dbReference>
<protein>
    <recommendedName>
        <fullName evidence="4">HTH marR-type domain-containing protein</fullName>
    </recommendedName>
</protein>
<dbReference type="InterPro" id="IPR036390">
    <property type="entry name" value="WH_DNA-bd_sf"/>
</dbReference>
<dbReference type="SMART" id="SM00347">
    <property type="entry name" value="HTH_MARR"/>
    <property type="match status" value="1"/>
</dbReference>
<keyword evidence="2" id="KW-0238">DNA-binding</keyword>
<evidence type="ECO:0000259" key="4">
    <source>
        <dbReference type="PROSITE" id="PS50995"/>
    </source>
</evidence>
<dbReference type="GO" id="GO:0003677">
    <property type="term" value="F:DNA binding"/>
    <property type="evidence" value="ECO:0007669"/>
    <property type="project" value="UniProtKB-KW"/>
</dbReference>
<organism evidence="5">
    <name type="scientific">uncultured Cytophagales bacterium</name>
    <dbReference type="NCBI Taxonomy" id="158755"/>
    <lineage>
        <taxon>Bacteria</taxon>
        <taxon>Pseudomonadati</taxon>
        <taxon>Bacteroidota</taxon>
        <taxon>Sphingobacteriia</taxon>
        <taxon>Sphingobacteriales</taxon>
        <taxon>environmental samples</taxon>
    </lineage>
</organism>
<dbReference type="InterPro" id="IPR039422">
    <property type="entry name" value="MarR/SlyA-like"/>
</dbReference>
<keyword evidence="1" id="KW-0805">Transcription regulation</keyword>
<dbReference type="InterPro" id="IPR036388">
    <property type="entry name" value="WH-like_DNA-bd_sf"/>
</dbReference>
<evidence type="ECO:0000313" key="5">
    <source>
        <dbReference type="EMBL" id="CAA9286777.1"/>
    </source>
</evidence>
<dbReference type="AlphaFoldDB" id="A0A6J4JSZ0"/>
<gene>
    <name evidence="5" type="ORF">AVDCRST_MAG56-4208</name>
</gene>
<dbReference type="SUPFAM" id="SSF46785">
    <property type="entry name" value="Winged helix' DNA-binding domain"/>
    <property type="match status" value="1"/>
</dbReference>